<dbReference type="AlphaFoldDB" id="A0A069QDN3"/>
<dbReference type="PATRIC" id="fig|1122985.7.peg.3061"/>
<evidence type="ECO:0000313" key="1">
    <source>
        <dbReference type="EMBL" id="KDR51003.1"/>
    </source>
</evidence>
<name>A0A069QDN3_HOYLO</name>
<sequence>MLAGTLFQMNWNPIPDNMESEYKIAITYLFMKKHVVRAVLKEGRHLTTVPQTTGSCRLKAMFVQSINLLMKNRLGCK</sequence>
<dbReference type="Proteomes" id="UP000027442">
    <property type="component" value="Unassembled WGS sequence"/>
</dbReference>
<keyword evidence="2" id="KW-1185">Reference proteome</keyword>
<gene>
    <name evidence="1" type="ORF">HMPREF1991_02957</name>
</gene>
<evidence type="ECO:0000313" key="2">
    <source>
        <dbReference type="Proteomes" id="UP000027442"/>
    </source>
</evidence>
<accession>A0A069QDN3</accession>
<comment type="caution">
    <text evidence="1">The sequence shown here is derived from an EMBL/GenBank/DDBJ whole genome shotgun (WGS) entry which is preliminary data.</text>
</comment>
<proteinExistence type="predicted"/>
<organism evidence="1 2">
    <name type="scientific">Hoylesella loescheii DSM 19665 = JCM 12249 = ATCC 15930</name>
    <dbReference type="NCBI Taxonomy" id="1122985"/>
    <lineage>
        <taxon>Bacteria</taxon>
        <taxon>Pseudomonadati</taxon>
        <taxon>Bacteroidota</taxon>
        <taxon>Bacteroidia</taxon>
        <taxon>Bacteroidales</taxon>
        <taxon>Prevotellaceae</taxon>
        <taxon>Hoylesella</taxon>
    </lineage>
</organism>
<dbReference type="EMBL" id="JNGW01000128">
    <property type="protein sequence ID" value="KDR51003.1"/>
    <property type="molecule type" value="Genomic_DNA"/>
</dbReference>
<dbReference type="HOGENOM" id="CLU_2635102_0_0_10"/>
<protein>
    <submittedName>
        <fullName evidence="1">Uncharacterized protein</fullName>
    </submittedName>
</protein>
<reference evidence="1 2" key="1">
    <citation type="submission" date="2013-08" db="EMBL/GenBank/DDBJ databases">
        <authorList>
            <person name="Weinstock G."/>
            <person name="Sodergren E."/>
            <person name="Wylie T."/>
            <person name="Fulton L."/>
            <person name="Fulton R."/>
            <person name="Fronick C."/>
            <person name="O'Laughlin M."/>
            <person name="Godfrey J."/>
            <person name="Miner T."/>
            <person name="Herter B."/>
            <person name="Appelbaum E."/>
            <person name="Cordes M."/>
            <person name="Lek S."/>
            <person name="Wollam A."/>
            <person name="Pepin K.H."/>
            <person name="Palsikar V.B."/>
            <person name="Mitreva M."/>
            <person name="Wilson R.K."/>
        </authorList>
    </citation>
    <scope>NUCLEOTIDE SEQUENCE [LARGE SCALE GENOMIC DNA]</scope>
    <source>
        <strain evidence="1 2">ATCC 15930</strain>
    </source>
</reference>